<dbReference type="RefSeq" id="WP_082894798.1">
    <property type="nucleotide sequence ID" value="NZ_JAFBRH010000007.1"/>
</dbReference>
<dbReference type="Gene3D" id="1.10.287.130">
    <property type="match status" value="1"/>
</dbReference>
<dbReference type="InterPro" id="IPR036890">
    <property type="entry name" value="HATPase_C_sf"/>
</dbReference>
<evidence type="ECO:0000313" key="11">
    <source>
        <dbReference type="Proteomes" id="UP000732193"/>
    </source>
</evidence>
<dbReference type="PROSITE" id="PS50113">
    <property type="entry name" value="PAC"/>
    <property type="match status" value="1"/>
</dbReference>
<dbReference type="Pfam" id="PF13426">
    <property type="entry name" value="PAS_9"/>
    <property type="match status" value="1"/>
</dbReference>
<dbReference type="AlphaFoldDB" id="A0AAE2W1Y1"/>
<evidence type="ECO:0000256" key="5">
    <source>
        <dbReference type="ARBA" id="ARBA00022777"/>
    </source>
</evidence>
<protein>
    <recommendedName>
        <fullName evidence="2">histidine kinase</fullName>
        <ecNumber evidence="2">2.7.13.3</ecNumber>
    </recommendedName>
</protein>
<keyword evidence="6" id="KW-0902">Two-component regulatory system</keyword>
<dbReference type="SMART" id="SM00091">
    <property type="entry name" value="PAS"/>
    <property type="match status" value="2"/>
</dbReference>
<evidence type="ECO:0000256" key="4">
    <source>
        <dbReference type="ARBA" id="ARBA00022679"/>
    </source>
</evidence>
<dbReference type="Pfam" id="PF02518">
    <property type="entry name" value="HATPase_c"/>
    <property type="match status" value="1"/>
</dbReference>
<feature type="domain" description="PAS" evidence="8">
    <location>
        <begin position="38"/>
        <end position="109"/>
    </location>
</feature>
<dbReference type="CDD" id="cd00082">
    <property type="entry name" value="HisKA"/>
    <property type="match status" value="1"/>
</dbReference>
<comment type="catalytic activity">
    <reaction evidence="1">
        <text>ATP + protein L-histidine = ADP + protein N-phospho-L-histidine.</text>
        <dbReference type="EC" id="2.7.13.3"/>
    </reaction>
</comment>
<organism evidence="10 11">
    <name type="scientific">Sulfitobacter geojensis</name>
    <dbReference type="NCBI Taxonomy" id="1342299"/>
    <lineage>
        <taxon>Bacteria</taxon>
        <taxon>Pseudomonadati</taxon>
        <taxon>Pseudomonadota</taxon>
        <taxon>Alphaproteobacteria</taxon>
        <taxon>Rhodobacterales</taxon>
        <taxon>Roseobacteraceae</taxon>
        <taxon>Sulfitobacter</taxon>
    </lineage>
</organism>
<dbReference type="SUPFAM" id="SSF47384">
    <property type="entry name" value="Homodimeric domain of signal transducing histidine kinase"/>
    <property type="match status" value="1"/>
</dbReference>
<evidence type="ECO:0000256" key="3">
    <source>
        <dbReference type="ARBA" id="ARBA00022553"/>
    </source>
</evidence>
<dbReference type="PROSITE" id="PS50112">
    <property type="entry name" value="PAS"/>
    <property type="match status" value="1"/>
</dbReference>
<keyword evidence="5 10" id="KW-0418">Kinase</keyword>
<dbReference type="SUPFAM" id="SSF55785">
    <property type="entry name" value="PYP-like sensor domain (PAS domain)"/>
    <property type="match status" value="2"/>
</dbReference>
<feature type="domain" description="PAC" evidence="9">
    <location>
        <begin position="112"/>
        <end position="164"/>
    </location>
</feature>
<dbReference type="EC" id="2.7.13.3" evidence="2"/>
<dbReference type="PROSITE" id="PS50109">
    <property type="entry name" value="HIS_KIN"/>
    <property type="match status" value="1"/>
</dbReference>
<keyword evidence="3" id="KW-0597">Phosphoprotein</keyword>
<dbReference type="Pfam" id="PF00512">
    <property type="entry name" value="HisKA"/>
    <property type="match status" value="1"/>
</dbReference>
<dbReference type="GO" id="GO:0000155">
    <property type="term" value="F:phosphorelay sensor kinase activity"/>
    <property type="evidence" value="ECO:0007669"/>
    <property type="project" value="InterPro"/>
</dbReference>
<dbReference type="InterPro" id="IPR005467">
    <property type="entry name" value="His_kinase_dom"/>
</dbReference>
<dbReference type="InterPro" id="IPR000014">
    <property type="entry name" value="PAS"/>
</dbReference>
<dbReference type="SMART" id="SM00388">
    <property type="entry name" value="HisKA"/>
    <property type="match status" value="1"/>
</dbReference>
<evidence type="ECO:0000256" key="2">
    <source>
        <dbReference type="ARBA" id="ARBA00012438"/>
    </source>
</evidence>
<dbReference type="Proteomes" id="UP000732193">
    <property type="component" value="Unassembled WGS sequence"/>
</dbReference>
<dbReference type="InterPro" id="IPR050736">
    <property type="entry name" value="Sensor_HK_Regulatory"/>
</dbReference>
<evidence type="ECO:0000259" key="8">
    <source>
        <dbReference type="PROSITE" id="PS50112"/>
    </source>
</evidence>
<dbReference type="Gene3D" id="3.30.565.10">
    <property type="entry name" value="Histidine kinase-like ATPase, C-terminal domain"/>
    <property type="match status" value="1"/>
</dbReference>
<dbReference type="InterPro" id="IPR003661">
    <property type="entry name" value="HisK_dim/P_dom"/>
</dbReference>
<dbReference type="CDD" id="cd00130">
    <property type="entry name" value="PAS"/>
    <property type="match status" value="1"/>
</dbReference>
<evidence type="ECO:0000313" key="10">
    <source>
        <dbReference type="EMBL" id="MBM1715599.1"/>
    </source>
</evidence>
<dbReference type="PANTHER" id="PTHR43711:SF1">
    <property type="entry name" value="HISTIDINE KINASE 1"/>
    <property type="match status" value="1"/>
</dbReference>
<evidence type="ECO:0000259" key="7">
    <source>
        <dbReference type="PROSITE" id="PS50109"/>
    </source>
</evidence>
<dbReference type="EMBL" id="JAFBRM010000007">
    <property type="protein sequence ID" value="MBM1715599.1"/>
    <property type="molecule type" value="Genomic_DNA"/>
</dbReference>
<dbReference type="FunFam" id="3.30.565.10:FF:000006">
    <property type="entry name" value="Sensor histidine kinase WalK"/>
    <property type="match status" value="1"/>
</dbReference>
<dbReference type="InterPro" id="IPR003594">
    <property type="entry name" value="HATPase_dom"/>
</dbReference>
<dbReference type="NCBIfam" id="TIGR00229">
    <property type="entry name" value="sensory_box"/>
    <property type="match status" value="1"/>
</dbReference>
<dbReference type="SMART" id="SM00387">
    <property type="entry name" value="HATPase_c"/>
    <property type="match status" value="1"/>
</dbReference>
<gene>
    <name evidence="10" type="ORF">JQV55_18665</name>
</gene>
<dbReference type="InterPro" id="IPR035965">
    <property type="entry name" value="PAS-like_dom_sf"/>
</dbReference>
<comment type="caution">
    <text evidence="10">The sequence shown here is derived from an EMBL/GenBank/DDBJ whole genome shotgun (WGS) entry which is preliminary data.</text>
</comment>
<evidence type="ECO:0000256" key="6">
    <source>
        <dbReference type="ARBA" id="ARBA00023012"/>
    </source>
</evidence>
<keyword evidence="11" id="KW-1185">Reference proteome</keyword>
<dbReference type="PANTHER" id="PTHR43711">
    <property type="entry name" value="TWO-COMPONENT HISTIDINE KINASE"/>
    <property type="match status" value="1"/>
</dbReference>
<dbReference type="InterPro" id="IPR004358">
    <property type="entry name" value="Sig_transdc_His_kin-like_C"/>
</dbReference>
<evidence type="ECO:0000256" key="1">
    <source>
        <dbReference type="ARBA" id="ARBA00000085"/>
    </source>
</evidence>
<dbReference type="InterPro" id="IPR000700">
    <property type="entry name" value="PAS-assoc_C"/>
</dbReference>
<evidence type="ECO:0000259" key="9">
    <source>
        <dbReference type="PROSITE" id="PS50113"/>
    </source>
</evidence>
<accession>A0AAE2W1Y1</accession>
<proteinExistence type="predicted"/>
<keyword evidence="4" id="KW-0808">Transferase</keyword>
<dbReference type="SUPFAM" id="SSF55874">
    <property type="entry name" value="ATPase domain of HSP90 chaperone/DNA topoisomerase II/histidine kinase"/>
    <property type="match status" value="1"/>
</dbReference>
<reference evidence="10 11" key="1">
    <citation type="submission" date="2021-01" db="EMBL/GenBank/DDBJ databases">
        <title>Diatom-associated Roseobacters Show Island Model of Population Structure.</title>
        <authorList>
            <person name="Qu L."/>
            <person name="Feng X."/>
            <person name="Chen Y."/>
            <person name="Li L."/>
            <person name="Wang X."/>
            <person name="Hu Z."/>
            <person name="Wang H."/>
            <person name="Luo H."/>
        </authorList>
    </citation>
    <scope>NUCLEOTIDE SEQUENCE [LARGE SCALE GENOMIC DNA]</scope>
    <source>
        <strain evidence="10 11">TR60-84</strain>
    </source>
</reference>
<sequence length="519" mass="56880">MLSGLAADIVPAAGAIALAAGIPAFLRRDTSAEKSGNAQSLILKQLDAMNKHAGINVVDNNGRLTEVNDHLLELSGYTREEIVGKSVKVLYDPSSVALADMIHTNLERGIAWQGQTQLRRKDGSILVTQATVIPLFDNDGNWTGSISARTDVTETSTVLAERHSAQTLNELRDDIWIIDAETEKFSYMNSTAKKRMLLSHDEYLDETLAEFSRAHEVEGVLQACRALRNDGEMLTQFESSLMGTPMYVSIKFLPDSRGSGRYLIVFNDVSHRLEQEKRKSAFISTVSHELRSPLTSIKGAMGLLLSRSAGELPDKAQALLEIAHRNADRLILIINDILDLDKISNGQMDFDIKEVDLVDLLEEANNANAMLQQRFGVNVTLNGADEPVLFKTDPNRFIQVLTNLMSNAYKFSPPNGRIVLDIADLGEQVRVSVTDEGQGIPLAEQGKIFDRFADMTNSDRATKGGTGLGLSICKAIVENLGGTIGFDTEEGSGTTFYFNLPKAVPNLRAIDEDDVKRIA</sequence>
<dbReference type="Gene3D" id="3.30.450.20">
    <property type="entry name" value="PAS domain"/>
    <property type="match status" value="2"/>
</dbReference>
<dbReference type="InterPro" id="IPR036097">
    <property type="entry name" value="HisK_dim/P_sf"/>
</dbReference>
<name>A0AAE2W1Y1_9RHOB</name>
<dbReference type="PRINTS" id="PR00344">
    <property type="entry name" value="BCTRLSENSOR"/>
</dbReference>
<feature type="domain" description="Histidine kinase" evidence="7">
    <location>
        <begin position="285"/>
        <end position="504"/>
    </location>
</feature>